<protein>
    <recommendedName>
        <fullName evidence="3">Protein kinase domain-containing protein</fullName>
    </recommendedName>
</protein>
<organism evidence="1 2">
    <name type="scientific">Ophiobolus disseminans</name>
    <dbReference type="NCBI Taxonomy" id="1469910"/>
    <lineage>
        <taxon>Eukaryota</taxon>
        <taxon>Fungi</taxon>
        <taxon>Dikarya</taxon>
        <taxon>Ascomycota</taxon>
        <taxon>Pezizomycotina</taxon>
        <taxon>Dothideomycetes</taxon>
        <taxon>Pleosporomycetidae</taxon>
        <taxon>Pleosporales</taxon>
        <taxon>Pleosporineae</taxon>
        <taxon>Phaeosphaeriaceae</taxon>
        <taxon>Ophiobolus</taxon>
    </lineage>
</organism>
<dbReference type="OrthoDB" id="3755736at2759"/>
<accession>A0A6A6ZT73</accession>
<evidence type="ECO:0000313" key="2">
    <source>
        <dbReference type="Proteomes" id="UP000799424"/>
    </source>
</evidence>
<name>A0A6A6ZT73_9PLEO</name>
<keyword evidence="2" id="KW-1185">Reference proteome</keyword>
<dbReference type="EMBL" id="MU006231">
    <property type="protein sequence ID" value="KAF2823809.1"/>
    <property type="molecule type" value="Genomic_DNA"/>
</dbReference>
<gene>
    <name evidence="1" type="ORF">CC86DRAFT_421419</name>
</gene>
<proteinExistence type="predicted"/>
<dbReference type="Proteomes" id="UP000799424">
    <property type="component" value="Unassembled WGS sequence"/>
</dbReference>
<dbReference type="AlphaFoldDB" id="A0A6A6ZT73"/>
<reference evidence="1" key="1">
    <citation type="journal article" date="2020" name="Stud. Mycol.">
        <title>101 Dothideomycetes genomes: a test case for predicting lifestyles and emergence of pathogens.</title>
        <authorList>
            <person name="Haridas S."/>
            <person name="Albert R."/>
            <person name="Binder M."/>
            <person name="Bloem J."/>
            <person name="Labutti K."/>
            <person name="Salamov A."/>
            <person name="Andreopoulos B."/>
            <person name="Baker S."/>
            <person name="Barry K."/>
            <person name="Bills G."/>
            <person name="Bluhm B."/>
            <person name="Cannon C."/>
            <person name="Castanera R."/>
            <person name="Culley D."/>
            <person name="Daum C."/>
            <person name="Ezra D."/>
            <person name="Gonzalez J."/>
            <person name="Henrissat B."/>
            <person name="Kuo A."/>
            <person name="Liang C."/>
            <person name="Lipzen A."/>
            <person name="Lutzoni F."/>
            <person name="Magnuson J."/>
            <person name="Mondo S."/>
            <person name="Nolan M."/>
            <person name="Ohm R."/>
            <person name="Pangilinan J."/>
            <person name="Park H.-J."/>
            <person name="Ramirez L."/>
            <person name="Alfaro M."/>
            <person name="Sun H."/>
            <person name="Tritt A."/>
            <person name="Yoshinaga Y."/>
            <person name="Zwiers L.-H."/>
            <person name="Turgeon B."/>
            <person name="Goodwin S."/>
            <person name="Spatafora J."/>
            <person name="Crous P."/>
            <person name="Grigoriev I."/>
        </authorList>
    </citation>
    <scope>NUCLEOTIDE SEQUENCE</scope>
    <source>
        <strain evidence="1">CBS 113818</strain>
    </source>
</reference>
<dbReference type="InterPro" id="IPR011009">
    <property type="entry name" value="Kinase-like_dom_sf"/>
</dbReference>
<evidence type="ECO:0000313" key="1">
    <source>
        <dbReference type="EMBL" id="KAF2823809.1"/>
    </source>
</evidence>
<dbReference type="Gene3D" id="1.10.510.10">
    <property type="entry name" value="Transferase(Phosphotransferase) domain 1"/>
    <property type="match status" value="1"/>
</dbReference>
<dbReference type="SUPFAM" id="SSF56112">
    <property type="entry name" value="Protein kinase-like (PK-like)"/>
    <property type="match status" value="1"/>
</dbReference>
<evidence type="ECO:0008006" key="3">
    <source>
        <dbReference type="Google" id="ProtNLM"/>
    </source>
</evidence>
<sequence>MDHVGLAASVITILRLILFAITKGPTIIRWFLSDVKRDFNSLQDDVKRFRSLLADIKSRTLFSPLERINDVDLAFQDIVRRLDEISKSKISCYYREFIMPTRLALVLHIDKIRGLESSLRKLKDDLQTVASAESLVESKGAELDMGFGHRGYIVAKDSFSHSVGARAGRPLIKPAYHSGFASNSEVCTDLSPINSGWPVHRLPASQPIGMLESSRTFFPESYTSKSQMPDILVFGHYEKISTTQSHTNFYRLLYFQNCRNWKVLSVTLEVPRSSDDCKFTKISQCHDPRPNALSPSCVPRSMLMRIRQGLDTLGAVKEASHVQFRVPTNGQRDLTVARVTMVSTEQHTRMRLAERAEQVALAALYHMGCPIVDERRVARLFCTNSPDRFSVSIDGQMVEEVMSMHRPPEPNFFNTIRLLYRLRGKRGFPDLVGVTVEAASNHIKSYLVKWPETACQFLLHRASNRSLPCSWRMVEQWSRQLLQKISVVHAQGDVVGTLRYQRPPILVDAFNHIHLSRFESRVDIGPTCSPFYPPEFRYLAQSSDEGRTQTEEGTVTPAYDVYQCGQILWMLATGWASDDKTPLKLKADFYSAPKAWDCGFWFGPDPLPRLPQTIPAWYQEVVDACCALLPGRLSCLDVLAKFPPSRKNEETEATLIANPQPYNKASMRACQVECGHCDICLRQIDSLIYQCFRCGGGDFEVCLDCFNEGKHCKDAEHLLFEVRSGSTIPTAAQCFSSPDSCGKRKQFAV</sequence>